<accession>A0A0D7AJG2</accession>
<dbReference type="InterPro" id="IPR036291">
    <property type="entry name" value="NAD(P)-bd_dom_sf"/>
</dbReference>
<evidence type="ECO:0000256" key="2">
    <source>
        <dbReference type="ARBA" id="ARBA00023002"/>
    </source>
</evidence>
<dbReference type="CDD" id="cd05286">
    <property type="entry name" value="QOR2"/>
    <property type="match status" value="1"/>
</dbReference>
<organism evidence="6 7">
    <name type="scientific">Fistulina hepatica ATCC 64428</name>
    <dbReference type="NCBI Taxonomy" id="1128425"/>
    <lineage>
        <taxon>Eukaryota</taxon>
        <taxon>Fungi</taxon>
        <taxon>Dikarya</taxon>
        <taxon>Basidiomycota</taxon>
        <taxon>Agaricomycotina</taxon>
        <taxon>Agaricomycetes</taxon>
        <taxon>Agaricomycetidae</taxon>
        <taxon>Agaricales</taxon>
        <taxon>Fistulinaceae</taxon>
        <taxon>Fistulina</taxon>
    </lineage>
</organism>
<dbReference type="AlphaFoldDB" id="A0A0D7AJG2"/>
<dbReference type="SMART" id="SM00829">
    <property type="entry name" value="PKS_ER"/>
    <property type="match status" value="1"/>
</dbReference>
<dbReference type="EMBL" id="KN881675">
    <property type="protein sequence ID" value="KIY50470.1"/>
    <property type="molecule type" value="Genomic_DNA"/>
</dbReference>
<evidence type="ECO:0000259" key="5">
    <source>
        <dbReference type="SMART" id="SM00829"/>
    </source>
</evidence>
<dbReference type="SUPFAM" id="SSF50129">
    <property type="entry name" value="GroES-like"/>
    <property type="match status" value="1"/>
</dbReference>
<dbReference type="GO" id="GO:0035925">
    <property type="term" value="F:mRNA 3'-UTR AU-rich region binding"/>
    <property type="evidence" value="ECO:0007669"/>
    <property type="project" value="TreeGrafter"/>
</dbReference>
<dbReference type="FunFam" id="3.40.50.720:FF:000053">
    <property type="entry name" value="Quinone oxidoreductase 1"/>
    <property type="match status" value="1"/>
</dbReference>
<gene>
    <name evidence="6" type="ORF">FISHEDRAFT_71524</name>
</gene>
<dbReference type="InterPro" id="IPR002364">
    <property type="entry name" value="Quin_OxRdtase/zeta-crystal_CS"/>
</dbReference>
<dbReference type="Proteomes" id="UP000054144">
    <property type="component" value="Unassembled WGS sequence"/>
</dbReference>
<dbReference type="PANTHER" id="PTHR48106:SF13">
    <property type="entry name" value="QUINONE OXIDOREDUCTASE-RELATED"/>
    <property type="match status" value="1"/>
</dbReference>
<dbReference type="Pfam" id="PF08240">
    <property type="entry name" value="ADH_N"/>
    <property type="match status" value="1"/>
</dbReference>
<dbReference type="Pfam" id="PF00107">
    <property type="entry name" value="ADH_zinc_N"/>
    <property type="match status" value="1"/>
</dbReference>
<evidence type="ECO:0000256" key="4">
    <source>
        <dbReference type="ARBA" id="ARBA00070796"/>
    </source>
</evidence>
<protein>
    <recommendedName>
        <fullName evidence="4">Probable quinone oxidoreductase</fullName>
    </recommendedName>
    <alternativeName>
        <fullName evidence="3">NADPH:quinone reductase</fullName>
    </alternativeName>
</protein>
<proteinExistence type="predicted"/>
<dbReference type="InterPro" id="IPR047618">
    <property type="entry name" value="QOR-like"/>
</dbReference>
<dbReference type="InterPro" id="IPR013149">
    <property type="entry name" value="ADH-like_C"/>
</dbReference>
<name>A0A0D7AJG2_9AGAR</name>
<dbReference type="GO" id="GO:0005829">
    <property type="term" value="C:cytosol"/>
    <property type="evidence" value="ECO:0007669"/>
    <property type="project" value="TreeGrafter"/>
</dbReference>
<dbReference type="SUPFAM" id="SSF51735">
    <property type="entry name" value="NAD(P)-binding Rossmann-fold domains"/>
    <property type="match status" value="1"/>
</dbReference>
<dbReference type="GO" id="GO:0003960">
    <property type="term" value="F:quinone reductase (NADPH) activity"/>
    <property type="evidence" value="ECO:0007669"/>
    <property type="project" value="InterPro"/>
</dbReference>
<dbReference type="InterPro" id="IPR013154">
    <property type="entry name" value="ADH-like_N"/>
</dbReference>
<dbReference type="GO" id="GO:0070402">
    <property type="term" value="F:NADPH binding"/>
    <property type="evidence" value="ECO:0007669"/>
    <property type="project" value="TreeGrafter"/>
</dbReference>
<keyword evidence="1" id="KW-0521">NADP</keyword>
<evidence type="ECO:0000313" key="6">
    <source>
        <dbReference type="EMBL" id="KIY50470.1"/>
    </source>
</evidence>
<sequence length="338" mass="36124">MSAHIIHGLLSQTGGPEVIKKLTVPFPTVQPGDVVIKTDYLGVNFIDTYFRQGLYPLKSFPAGIGKETAGTVVALPTDPTVLADPDFQKLGLKVGNKVAADQLGSHSTYISVPWTVVYPIPAGVSTLTGAAALLQGLTALTFAEEAYAIQKGDTVLIHTAAGGLGLLLVQLAKARGATVIGTTSTPEKAEIAKANGVDHIILYKNENTEQRVLELTNGEGVDAVFDGVGKDTFELDLNILRRKGTLVSIGNASGAIPPFQPLRLSAKNIKLCRPMMSNYVYTPAEKYNYSQQLFKLIATDALKIKVFQEYPFTAEGVQQAQKDLVTGKTIGKLVIKVD</sequence>
<keyword evidence="7" id="KW-1185">Reference proteome</keyword>
<evidence type="ECO:0000256" key="1">
    <source>
        <dbReference type="ARBA" id="ARBA00022857"/>
    </source>
</evidence>
<keyword evidence="2" id="KW-0560">Oxidoreductase</keyword>
<reference evidence="6 7" key="1">
    <citation type="journal article" date="2015" name="Fungal Genet. Biol.">
        <title>Evolution of novel wood decay mechanisms in Agaricales revealed by the genome sequences of Fistulina hepatica and Cylindrobasidium torrendii.</title>
        <authorList>
            <person name="Floudas D."/>
            <person name="Held B.W."/>
            <person name="Riley R."/>
            <person name="Nagy L.G."/>
            <person name="Koehler G."/>
            <person name="Ransdell A.S."/>
            <person name="Younus H."/>
            <person name="Chow J."/>
            <person name="Chiniquy J."/>
            <person name="Lipzen A."/>
            <person name="Tritt A."/>
            <person name="Sun H."/>
            <person name="Haridas S."/>
            <person name="LaButti K."/>
            <person name="Ohm R.A."/>
            <person name="Kues U."/>
            <person name="Blanchette R.A."/>
            <person name="Grigoriev I.V."/>
            <person name="Minto R.E."/>
            <person name="Hibbett D.S."/>
        </authorList>
    </citation>
    <scope>NUCLEOTIDE SEQUENCE [LARGE SCALE GENOMIC DNA]</scope>
    <source>
        <strain evidence="6 7">ATCC 64428</strain>
    </source>
</reference>
<evidence type="ECO:0000256" key="3">
    <source>
        <dbReference type="ARBA" id="ARBA00043088"/>
    </source>
</evidence>
<dbReference type="Gene3D" id="3.40.50.720">
    <property type="entry name" value="NAD(P)-binding Rossmann-like Domain"/>
    <property type="match status" value="1"/>
</dbReference>
<dbReference type="OrthoDB" id="48317at2759"/>
<dbReference type="Gene3D" id="3.90.180.10">
    <property type="entry name" value="Medium-chain alcohol dehydrogenases, catalytic domain"/>
    <property type="match status" value="1"/>
</dbReference>
<feature type="domain" description="Enoyl reductase (ER)" evidence="5">
    <location>
        <begin position="14"/>
        <end position="335"/>
    </location>
</feature>
<evidence type="ECO:0000313" key="7">
    <source>
        <dbReference type="Proteomes" id="UP000054144"/>
    </source>
</evidence>
<dbReference type="PROSITE" id="PS01162">
    <property type="entry name" value="QOR_ZETA_CRYSTAL"/>
    <property type="match status" value="1"/>
</dbReference>
<dbReference type="GO" id="GO:0008270">
    <property type="term" value="F:zinc ion binding"/>
    <property type="evidence" value="ECO:0007669"/>
    <property type="project" value="InterPro"/>
</dbReference>
<dbReference type="PANTHER" id="PTHR48106">
    <property type="entry name" value="QUINONE OXIDOREDUCTASE PIG3-RELATED"/>
    <property type="match status" value="1"/>
</dbReference>
<dbReference type="InterPro" id="IPR011032">
    <property type="entry name" value="GroES-like_sf"/>
</dbReference>
<dbReference type="InterPro" id="IPR020843">
    <property type="entry name" value="ER"/>
</dbReference>